<dbReference type="EMBL" id="NBTY01000052">
    <property type="protein sequence ID" value="OTP77739.1"/>
    <property type="molecule type" value="Genomic_DNA"/>
</dbReference>
<sequence length="39" mass="4432">MRIVNNITPPSLTMLNAVLHSGNQLWGVLQNFKRRNKIG</sequence>
<protein>
    <submittedName>
        <fullName evidence="1">Uncharacterized protein</fullName>
    </submittedName>
</protein>
<dbReference type="AlphaFoldDB" id="A0A242N237"/>
<dbReference type="Proteomes" id="UP000194546">
    <property type="component" value="Unassembled WGS sequence"/>
</dbReference>
<name>A0A242N237_CABSO</name>
<comment type="caution">
    <text evidence="1">The sequence shown here is derived from an EMBL/GenBank/DDBJ whole genome shotgun (WGS) entry which is preliminary data.</text>
</comment>
<organism evidence="1 2">
    <name type="scientific">Caballeronia sordidicola</name>
    <name type="common">Burkholderia sordidicola</name>
    <dbReference type="NCBI Taxonomy" id="196367"/>
    <lineage>
        <taxon>Bacteria</taxon>
        <taxon>Pseudomonadati</taxon>
        <taxon>Pseudomonadota</taxon>
        <taxon>Betaproteobacteria</taxon>
        <taxon>Burkholderiales</taxon>
        <taxon>Burkholderiaceae</taxon>
        <taxon>Caballeronia</taxon>
    </lineage>
</organism>
<proteinExistence type="predicted"/>
<evidence type="ECO:0000313" key="1">
    <source>
        <dbReference type="EMBL" id="OTP77739.1"/>
    </source>
</evidence>
<gene>
    <name evidence="1" type="ORF">PAMC26510_08700</name>
</gene>
<evidence type="ECO:0000313" key="2">
    <source>
        <dbReference type="Proteomes" id="UP000194546"/>
    </source>
</evidence>
<accession>A0A242N237</accession>
<reference evidence="1 2" key="1">
    <citation type="submission" date="2017-03" db="EMBL/GenBank/DDBJ databases">
        <title>Genome analysis of strain PAMC 26510.</title>
        <authorList>
            <person name="Oh H.-M."/>
            <person name="Yang J.-A."/>
        </authorList>
    </citation>
    <scope>NUCLEOTIDE SEQUENCE [LARGE SCALE GENOMIC DNA]</scope>
    <source>
        <strain evidence="1 2">PAMC 26510</strain>
    </source>
</reference>